<dbReference type="EMBL" id="JAAGMN010008194">
    <property type="protein sequence ID" value="NEE19863.1"/>
    <property type="molecule type" value="Genomic_DNA"/>
</dbReference>
<accession>A0A6G3XQA0</accession>
<gene>
    <name evidence="5" type="ORF">G3M58_77055</name>
</gene>
<evidence type="ECO:0000259" key="4">
    <source>
        <dbReference type="Pfam" id="PF01420"/>
    </source>
</evidence>
<protein>
    <recommendedName>
        <fullName evidence="4">Type I restriction modification DNA specificity domain-containing protein</fullName>
    </recommendedName>
</protein>
<evidence type="ECO:0000256" key="3">
    <source>
        <dbReference type="ARBA" id="ARBA00023125"/>
    </source>
</evidence>
<reference evidence="5" key="1">
    <citation type="submission" date="2020-01" db="EMBL/GenBank/DDBJ databases">
        <title>Insect and environment-associated Actinomycetes.</title>
        <authorList>
            <person name="Currrie C."/>
            <person name="Chevrette M."/>
            <person name="Carlson C."/>
            <person name="Stubbendieck R."/>
            <person name="Wendt-Pienkowski E."/>
        </authorList>
    </citation>
    <scope>NUCLEOTIDE SEQUENCE</scope>
    <source>
        <strain evidence="5">SID7499</strain>
    </source>
</reference>
<dbReference type="SUPFAM" id="SSF116734">
    <property type="entry name" value="DNA methylase specificity domain"/>
    <property type="match status" value="1"/>
</dbReference>
<proteinExistence type="inferred from homology"/>
<comment type="caution">
    <text evidence="5">The sequence shown here is derived from an EMBL/GenBank/DDBJ whole genome shotgun (WGS) entry which is preliminary data.</text>
</comment>
<keyword evidence="3" id="KW-0238">DNA-binding</keyword>
<dbReference type="InterPro" id="IPR044946">
    <property type="entry name" value="Restrct_endonuc_typeI_TRD_sf"/>
</dbReference>
<evidence type="ECO:0000313" key="5">
    <source>
        <dbReference type="EMBL" id="NEE19863.1"/>
    </source>
</evidence>
<dbReference type="InterPro" id="IPR000055">
    <property type="entry name" value="Restrct_endonuc_typeI_TRD"/>
</dbReference>
<feature type="domain" description="Type I restriction modification DNA specificity" evidence="4">
    <location>
        <begin position="21"/>
        <end position="170"/>
    </location>
</feature>
<dbReference type="AlphaFoldDB" id="A0A6G3XQA0"/>
<name>A0A6G3XQA0_9ACTN</name>
<dbReference type="GO" id="GO:0003677">
    <property type="term" value="F:DNA binding"/>
    <property type="evidence" value="ECO:0007669"/>
    <property type="project" value="UniProtKB-KW"/>
</dbReference>
<dbReference type="PANTHER" id="PTHR30408">
    <property type="entry name" value="TYPE-1 RESTRICTION ENZYME ECOKI SPECIFICITY PROTEIN"/>
    <property type="match status" value="1"/>
</dbReference>
<dbReference type="InterPro" id="IPR052021">
    <property type="entry name" value="Type-I_RS_S_subunit"/>
</dbReference>
<dbReference type="Pfam" id="PF01420">
    <property type="entry name" value="Methylase_S"/>
    <property type="match status" value="1"/>
</dbReference>
<dbReference type="GO" id="GO:0009307">
    <property type="term" value="P:DNA restriction-modification system"/>
    <property type="evidence" value="ECO:0007669"/>
    <property type="project" value="UniProtKB-KW"/>
</dbReference>
<organism evidence="5">
    <name type="scientific">Streptomyces sp. SID7499</name>
    <dbReference type="NCBI Taxonomy" id="2706086"/>
    <lineage>
        <taxon>Bacteria</taxon>
        <taxon>Bacillati</taxon>
        <taxon>Actinomycetota</taxon>
        <taxon>Actinomycetes</taxon>
        <taxon>Kitasatosporales</taxon>
        <taxon>Streptomycetaceae</taxon>
        <taxon>Streptomyces</taxon>
    </lineage>
</organism>
<evidence type="ECO:0000256" key="1">
    <source>
        <dbReference type="ARBA" id="ARBA00010923"/>
    </source>
</evidence>
<keyword evidence="2" id="KW-0680">Restriction system</keyword>
<sequence length="187" mass="20842">MTAGPSGSLLDSLHDGPDGVPVISPRDLTEHHTVDTRRLRRVPQSKAERLARFALREGDLLVVRQGTLGRMALIEAQHATWFYGSSCLRLRPQSDLVLPAYLVSYLSHPPVQRALLGQSLPGTVPSLNSAMLREVPVTVPPLDWQRSVVETLADLDARIRLQRQMADRLEALRPAIFGELVQGKRYR</sequence>
<evidence type="ECO:0000256" key="2">
    <source>
        <dbReference type="ARBA" id="ARBA00022747"/>
    </source>
</evidence>
<comment type="similarity">
    <text evidence="1">Belongs to the type-I restriction system S methylase family.</text>
</comment>
<dbReference type="PANTHER" id="PTHR30408:SF12">
    <property type="entry name" value="TYPE I RESTRICTION ENZYME MJAVIII SPECIFICITY SUBUNIT"/>
    <property type="match status" value="1"/>
</dbReference>
<dbReference type="Gene3D" id="3.90.220.20">
    <property type="entry name" value="DNA methylase specificity domains"/>
    <property type="match status" value="1"/>
</dbReference>